<dbReference type="Pfam" id="PF04739">
    <property type="entry name" value="AMPKBI"/>
    <property type="match status" value="1"/>
</dbReference>
<dbReference type="InterPro" id="IPR037256">
    <property type="entry name" value="ASC_dom_sf"/>
</dbReference>
<feature type="region of interest" description="Disordered" evidence="2">
    <location>
        <begin position="1"/>
        <end position="67"/>
    </location>
</feature>
<proteinExistence type="inferred from homology"/>
<evidence type="ECO:0000313" key="5">
    <source>
        <dbReference type="Proteomes" id="UP000662931"/>
    </source>
</evidence>
<dbReference type="Gene3D" id="6.20.250.60">
    <property type="match status" value="1"/>
</dbReference>
<evidence type="ECO:0000313" key="4">
    <source>
        <dbReference type="EMBL" id="QPG74829.1"/>
    </source>
</evidence>
<name>A0A875S4Y5_EENNA</name>
<reference evidence="4" key="1">
    <citation type="submission" date="2020-10" db="EMBL/GenBank/DDBJ databases">
        <authorList>
            <person name="Roach M.J.R."/>
        </authorList>
    </citation>
    <scope>NUCLEOTIDE SEQUENCE</scope>
    <source>
        <strain evidence="4">CBS 1945</strain>
    </source>
</reference>
<dbReference type="AlphaFoldDB" id="A0A875S4Y5"/>
<dbReference type="SUPFAM" id="SSF160219">
    <property type="entry name" value="AMPKBI-like"/>
    <property type="match status" value="1"/>
</dbReference>
<dbReference type="Gene3D" id="2.20.25.290">
    <property type="match status" value="1"/>
</dbReference>
<dbReference type="EMBL" id="CP064813">
    <property type="protein sequence ID" value="QPG74829.1"/>
    <property type="molecule type" value="Genomic_DNA"/>
</dbReference>
<dbReference type="RefSeq" id="XP_038778394.1">
    <property type="nucleotide sequence ID" value="XM_038922466.1"/>
</dbReference>
<dbReference type="GO" id="GO:0005737">
    <property type="term" value="C:cytoplasm"/>
    <property type="evidence" value="ECO:0007669"/>
    <property type="project" value="UniProtKB-ARBA"/>
</dbReference>
<protein>
    <recommendedName>
        <fullName evidence="3">Association with the SNF1 complex (ASC) domain-containing protein</fullName>
    </recommendedName>
</protein>
<feature type="region of interest" description="Disordered" evidence="2">
    <location>
        <begin position="100"/>
        <end position="127"/>
    </location>
</feature>
<feature type="compositionally biased region" description="Polar residues" evidence="2">
    <location>
        <begin position="1"/>
        <end position="19"/>
    </location>
</feature>
<dbReference type="SMART" id="SM01010">
    <property type="entry name" value="AMPKBI"/>
    <property type="match status" value="1"/>
</dbReference>
<keyword evidence="5" id="KW-1185">Reference proteome</keyword>
<evidence type="ECO:0000256" key="2">
    <source>
        <dbReference type="SAM" id="MobiDB-lite"/>
    </source>
</evidence>
<feature type="compositionally biased region" description="Acidic residues" evidence="2">
    <location>
        <begin position="45"/>
        <end position="57"/>
    </location>
</feature>
<gene>
    <name evidence="4" type="ORF">FOA43_002165</name>
</gene>
<dbReference type="InterPro" id="IPR006828">
    <property type="entry name" value="ASC_dom"/>
</dbReference>
<dbReference type="OrthoDB" id="531008at2759"/>
<feature type="domain" description="Association with the SNF1 complex (ASC)" evidence="3">
    <location>
        <begin position="134"/>
        <end position="336"/>
    </location>
</feature>
<evidence type="ECO:0000259" key="3">
    <source>
        <dbReference type="SMART" id="SM01010"/>
    </source>
</evidence>
<comment type="similarity">
    <text evidence="1">Belongs to the 5'-AMP-activated protein kinase beta subunit family.</text>
</comment>
<sequence>MNNAEISENSQFNGKSRTSGKVPRPSLAKRRQSDEFSQTFVEYVDTVDESDNEDDVSDNSFTNDDYVYDGASEDPCKHYAPATFFSDADDGSVESVYNKVPIGSDEDDVDDEGSTDTTDHADGAHVNREGILTHHHISSSYTTEIPEFYDPEKIVYPGLSPYEFSDEEFSKMNHFEFLRSLNLEEPPLLPPYLNSNLLDDSSSKDYKQYPYQYQSSNHVYINDQYSYQINNLNIMDKYAVINSSAPPKRPDINRSSSSQSSIKSIRNELLKNKEGHPKLKHVDYIEQVEKRHNLVPSHVMLNHLITSNLKLNKVMTGSCIHRYGGKFITQIVYFPVASQKE</sequence>
<dbReference type="GeneID" id="62195566"/>
<feature type="compositionally biased region" description="Acidic residues" evidence="2">
    <location>
        <begin position="104"/>
        <end position="114"/>
    </location>
</feature>
<evidence type="ECO:0000256" key="1">
    <source>
        <dbReference type="ARBA" id="ARBA00010926"/>
    </source>
</evidence>
<dbReference type="KEGG" id="bnn:FOA43_002165"/>
<feature type="compositionally biased region" description="Basic and acidic residues" evidence="2">
    <location>
        <begin position="117"/>
        <end position="127"/>
    </location>
</feature>
<dbReference type="Proteomes" id="UP000662931">
    <property type="component" value="Chromosome 2"/>
</dbReference>
<organism evidence="4 5">
    <name type="scientific">Eeniella nana</name>
    <name type="common">Yeast</name>
    <name type="synonym">Brettanomyces nanus</name>
    <dbReference type="NCBI Taxonomy" id="13502"/>
    <lineage>
        <taxon>Eukaryota</taxon>
        <taxon>Fungi</taxon>
        <taxon>Dikarya</taxon>
        <taxon>Ascomycota</taxon>
        <taxon>Saccharomycotina</taxon>
        <taxon>Pichiomycetes</taxon>
        <taxon>Pichiales</taxon>
        <taxon>Pichiaceae</taxon>
        <taxon>Brettanomyces</taxon>
    </lineage>
</organism>
<accession>A0A875S4Y5</accession>